<dbReference type="SUPFAM" id="SSF111331">
    <property type="entry name" value="NAD kinase/diacylglycerol kinase-like"/>
    <property type="match status" value="1"/>
</dbReference>
<keyword evidence="2" id="KW-1185">Reference proteome</keyword>
<gene>
    <name evidence="1" type="ORF">GCM10023333_01350</name>
</gene>
<dbReference type="InterPro" id="IPR002504">
    <property type="entry name" value="NADK"/>
</dbReference>
<dbReference type="Pfam" id="PF01513">
    <property type="entry name" value="NAD_kinase"/>
    <property type="match status" value="1"/>
</dbReference>
<keyword evidence="1" id="KW-0808">Transferase</keyword>
<dbReference type="Proteomes" id="UP001499988">
    <property type="component" value="Unassembled WGS sequence"/>
</dbReference>
<accession>A0ABP9EBM5</accession>
<dbReference type="RefSeq" id="WP_345332239.1">
    <property type="nucleotide sequence ID" value="NZ_BAABJZ010000003.1"/>
</dbReference>
<dbReference type="InterPro" id="IPR039065">
    <property type="entry name" value="AcoX-like"/>
</dbReference>
<evidence type="ECO:0000313" key="1">
    <source>
        <dbReference type="EMBL" id="GAA4872330.1"/>
    </source>
</evidence>
<dbReference type="PIRSF" id="PIRSF016907">
    <property type="entry name" value="Kin_ATP-NAD"/>
    <property type="match status" value="1"/>
</dbReference>
<dbReference type="PANTHER" id="PTHR40697">
    <property type="entry name" value="ACETOIN CATABOLISM PROTEIN X"/>
    <property type="match status" value="1"/>
</dbReference>
<organism evidence="1 2">
    <name type="scientific">Ferrimonas pelagia</name>
    <dbReference type="NCBI Taxonomy" id="1177826"/>
    <lineage>
        <taxon>Bacteria</taxon>
        <taxon>Pseudomonadati</taxon>
        <taxon>Pseudomonadota</taxon>
        <taxon>Gammaproteobacteria</taxon>
        <taxon>Alteromonadales</taxon>
        <taxon>Ferrimonadaceae</taxon>
        <taxon>Ferrimonas</taxon>
    </lineage>
</organism>
<keyword evidence="1" id="KW-0418">Kinase</keyword>
<reference evidence="2" key="1">
    <citation type="journal article" date="2019" name="Int. J. Syst. Evol. Microbiol.">
        <title>The Global Catalogue of Microorganisms (GCM) 10K type strain sequencing project: providing services to taxonomists for standard genome sequencing and annotation.</title>
        <authorList>
            <consortium name="The Broad Institute Genomics Platform"/>
            <consortium name="The Broad Institute Genome Sequencing Center for Infectious Disease"/>
            <person name="Wu L."/>
            <person name="Ma J."/>
        </authorList>
    </citation>
    <scope>NUCLEOTIDE SEQUENCE [LARGE SCALE GENOMIC DNA]</scope>
    <source>
        <strain evidence="2">JCM 18401</strain>
    </source>
</reference>
<evidence type="ECO:0000313" key="2">
    <source>
        <dbReference type="Proteomes" id="UP001499988"/>
    </source>
</evidence>
<sequence>MFKLGLIINPLAGLGGSVALKGSDGVAEQALALGAKPKARARMALALAALVPLKARIQVHTAQGEMGGALATELGFDPRLRHTPPAVTDAADTRALAEHLLAERVDLILFAGGDGTARDLCSVVGQRIPVLGVPAGVKIHSGVYAISPKAAGVVAAQMVRGELLSVTDGEVRDIDEVAFRQGKVKAQYFGEMMVPEALRYVQAVKMGGQEHQALVLDDIGADMAEQIEALNEAGWQCVMGSGSTVAAVMDHLGLANTLLGIDLIKDNKVLGQDLTEAQLLDVIADKPTKLVLTLIGGQGHLFGRGNQQLSPLVIRTIGRDNIMIVATKTKLEALAGRPMLADTGDHTLDRALTGHYRITTGYRDAVLYPLADPEEEVC</sequence>
<dbReference type="EMBL" id="BAABJZ010000003">
    <property type="protein sequence ID" value="GAA4872330.1"/>
    <property type="molecule type" value="Genomic_DNA"/>
</dbReference>
<dbReference type="InterPro" id="IPR016064">
    <property type="entry name" value="NAD/diacylglycerol_kinase_sf"/>
</dbReference>
<dbReference type="PANTHER" id="PTHR40697:SF2">
    <property type="entry name" value="ATP-NAD KINASE-RELATED"/>
    <property type="match status" value="1"/>
</dbReference>
<name>A0ABP9EBM5_9GAMM</name>
<dbReference type="InterPro" id="IPR017438">
    <property type="entry name" value="ATP-NAD_kinase_N"/>
</dbReference>
<dbReference type="Gene3D" id="3.40.50.10330">
    <property type="entry name" value="Probable inorganic polyphosphate/atp-NAD kinase, domain 1"/>
    <property type="match status" value="1"/>
</dbReference>
<dbReference type="Pfam" id="PF20143">
    <property type="entry name" value="NAD_kinase_C"/>
    <property type="match status" value="1"/>
</dbReference>
<proteinExistence type="predicted"/>
<dbReference type="InterPro" id="IPR011386">
    <property type="entry name" value="Put_ATP-NAD_kin"/>
</dbReference>
<dbReference type="GO" id="GO:0016301">
    <property type="term" value="F:kinase activity"/>
    <property type="evidence" value="ECO:0007669"/>
    <property type="project" value="UniProtKB-KW"/>
</dbReference>
<protein>
    <submittedName>
        <fullName evidence="1">ATP-NAD kinase family protein</fullName>
    </submittedName>
</protein>
<comment type="caution">
    <text evidence="1">The sequence shown here is derived from an EMBL/GenBank/DDBJ whole genome shotgun (WGS) entry which is preliminary data.</text>
</comment>